<evidence type="ECO:0000256" key="5">
    <source>
        <dbReference type="ARBA" id="ARBA00023136"/>
    </source>
</evidence>
<evidence type="ECO:0000256" key="2">
    <source>
        <dbReference type="ARBA" id="ARBA00022475"/>
    </source>
</evidence>
<feature type="transmembrane region" description="Helical" evidence="6">
    <location>
        <begin position="179"/>
        <end position="196"/>
    </location>
</feature>
<feature type="transmembrane region" description="Helical" evidence="6">
    <location>
        <begin position="156"/>
        <end position="173"/>
    </location>
</feature>
<evidence type="ECO:0000313" key="7">
    <source>
        <dbReference type="EMBL" id="MQA57533.1"/>
    </source>
</evidence>
<dbReference type="GO" id="GO:0005886">
    <property type="term" value="C:plasma membrane"/>
    <property type="evidence" value="ECO:0007669"/>
    <property type="project" value="UniProtKB-SubCell"/>
</dbReference>
<protein>
    <submittedName>
        <fullName evidence="7">Oligosaccharide flippase family protein</fullName>
    </submittedName>
</protein>
<feature type="transmembrane region" description="Helical" evidence="6">
    <location>
        <begin position="12"/>
        <end position="32"/>
    </location>
</feature>
<dbReference type="RefSeq" id="WP_152899654.1">
    <property type="nucleotide sequence ID" value="NZ_WHUV01000007.1"/>
</dbReference>
<feature type="transmembrane region" description="Helical" evidence="6">
    <location>
        <begin position="251"/>
        <end position="273"/>
    </location>
</feature>
<evidence type="ECO:0000256" key="4">
    <source>
        <dbReference type="ARBA" id="ARBA00022989"/>
    </source>
</evidence>
<reference evidence="7 8" key="1">
    <citation type="submission" date="2019-10" db="EMBL/GenBank/DDBJ databases">
        <title>Pseudomonas dajingensis sp. nov., isolated from the profound head ulcers of farmed Murray cod (Maccullochella peelii peelii).</title>
        <authorList>
            <person name="Liu Y."/>
        </authorList>
    </citation>
    <scope>NUCLEOTIDE SEQUENCE [LARGE SCALE GENOMIC DNA]</scope>
    <source>
        <strain evidence="7 8">MC042</strain>
    </source>
</reference>
<feature type="transmembrane region" description="Helical" evidence="6">
    <location>
        <begin position="115"/>
        <end position="135"/>
    </location>
</feature>
<feature type="transmembrane region" description="Helical" evidence="6">
    <location>
        <begin position="361"/>
        <end position="380"/>
    </location>
</feature>
<sequence>MSNTRKLVSNTAIYFGANVLNAAIPFFLLPILTRVLSPADYGSIAMFGVCLSIISAFTGLSVHGAIGVRYFQLAKEELAQYVVTCMGILVVSTATIFLVALGLRPWLPEITGLPADWLLVAVVVSGLQFLINIRLSLWQVAGQAVKYGTFQISQSLLNAGGSLLLILVVGMAWEGRVLAQALAIGLFGAIGFCWLWKDGLLRKPVVWRTHCLDALKFGVPLIPHVIGGLLIVATDRLIIVRLLDVSQAGLYMVALQFGQVIGLVTESFNKVYAPWLMKSLSSKEEVPRSRIVRFSYLYMGLLFAMAIIFGLLAPWVMGFVVGSEFKASSELVIYIALGFAFGGCYYMVTNYVFFENKNSNLALITLITGLINIPLMFFLVERNGLVGAAQAFMLTQCLSFVGTWWLSNKVHPMPWFNLKAYK</sequence>
<feature type="transmembrane region" description="Helical" evidence="6">
    <location>
        <begin position="44"/>
        <end position="66"/>
    </location>
</feature>
<feature type="transmembrane region" description="Helical" evidence="6">
    <location>
        <begin position="294"/>
        <end position="319"/>
    </location>
</feature>
<feature type="transmembrane region" description="Helical" evidence="6">
    <location>
        <begin position="217"/>
        <end position="239"/>
    </location>
</feature>
<keyword evidence="2" id="KW-1003">Cell membrane</keyword>
<keyword evidence="3 6" id="KW-0812">Transmembrane</keyword>
<dbReference type="InterPro" id="IPR050833">
    <property type="entry name" value="Poly_Biosynth_Transport"/>
</dbReference>
<dbReference type="Proteomes" id="UP000486534">
    <property type="component" value="Unassembled WGS sequence"/>
</dbReference>
<name>A0A7X1PTN7_9PSED</name>
<keyword evidence="5 6" id="KW-0472">Membrane</keyword>
<feature type="transmembrane region" description="Helical" evidence="6">
    <location>
        <begin position="78"/>
        <end position="103"/>
    </location>
</feature>
<dbReference type="EMBL" id="WHUV01000007">
    <property type="protein sequence ID" value="MQA57533.1"/>
    <property type="molecule type" value="Genomic_DNA"/>
</dbReference>
<evidence type="ECO:0000313" key="8">
    <source>
        <dbReference type="Proteomes" id="UP000486534"/>
    </source>
</evidence>
<feature type="transmembrane region" description="Helical" evidence="6">
    <location>
        <begin position="331"/>
        <end position="354"/>
    </location>
</feature>
<dbReference type="Pfam" id="PF13440">
    <property type="entry name" value="Polysacc_synt_3"/>
    <property type="match status" value="1"/>
</dbReference>
<evidence type="ECO:0000256" key="3">
    <source>
        <dbReference type="ARBA" id="ARBA00022692"/>
    </source>
</evidence>
<evidence type="ECO:0000256" key="6">
    <source>
        <dbReference type="SAM" id="Phobius"/>
    </source>
</evidence>
<dbReference type="AlphaFoldDB" id="A0A7X1PTN7"/>
<comment type="subcellular location">
    <subcellularLocation>
        <location evidence="1">Cell membrane</location>
        <topology evidence="1">Multi-pass membrane protein</topology>
    </subcellularLocation>
</comment>
<evidence type="ECO:0000256" key="1">
    <source>
        <dbReference type="ARBA" id="ARBA00004651"/>
    </source>
</evidence>
<dbReference type="PANTHER" id="PTHR30250:SF11">
    <property type="entry name" value="O-ANTIGEN TRANSPORTER-RELATED"/>
    <property type="match status" value="1"/>
</dbReference>
<proteinExistence type="predicted"/>
<dbReference type="PANTHER" id="PTHR30250">
    <property type="entry name" value="PST FAMILY PREDICTED COLANIC ACID TRANSPORTER"/>
    <property type="match status" value="1"/>
</dbReference>
<gene>
    <name evidence="7" type="ORF">GDH07_29840</name>
</gene>
<organism evidence="7 8">
    <name type="scientific">Pseudomonas piscis</name>
    <dbReference type="NCBI Taxonomy" id="2614538"/>
    <lineage>
        <taxon>Bacteria</taxon>
        <taxon>Pseudomonadati</taxon>
        <taxon>Pseudomonadota</taxon>
        <taxon>Gammaproteobacteria</taxon>
        <taxon>Pseudomonadales</taxon>
        <taxon>Pseudomonadaceae</taxon>
        <taxon>Pseudomonas</taxon>
    </lineage>
</organism>
<accession>A0A7X1PTN7</accession>
<keyword evidence="4 6" id="KW-1133">Transmembrane helix</keyword>
<comment type="caution">
    <text evidence="7">The sequence shown here is derived from an EMBL/GenBank/DDBJ whole genome shotgun (WGS) entry which is preliminary data.</text>
</comment>
<feature type="transmembrane region" description="Helical" evidence="6">
    <location>
        <begin position="386"/>
        <end position="406"/>
    </location>
</feature>